<dbReference type="Proteomes" id="UP000887572">
    <property type="component" value="Unplaced"/>
</dbReference>
<sequence>MPSSPIVPQRAITATTSLNGISSRRCSSALLMLWCCCYCLLLLLCANDAAPLQSSAGTVSGEQFERADRDYRPLQFGKRESYRPLQFGKRTVASRGLLFAPAVAPPAFMHNLLHNGGLEEMDPTMDQYFLMVEKRRK</sequence>
<protein>
    <submittedName>
        <fullName evidence="2">Uncharacterized protein</fullName>
    </submittedName>
</protein>
<reference evidence="2" key="1">
    <citation type="submission" date="2022-11" db="UniProtKB">
        <authorList>
            <consortium name="WormBaseParasite"/>
        </authorList>
    </citation>
    <scope>IDENTIFICATION</scope>
</reference>
<name>A0A914H7E6_GLORO</name>
<evidence type="ECO:0000313" key="1">
    <source>
        <dbReference type="Proteomes" id="UP000887572"/>
    </source>
</evidence>
<proteinExistence type="predicted"/>
<evidence type="ECO:0000313" key="2">
    <source>
        <dbReference type="WBParaSite" id="Gr19_v10_g14704.t1"/>
    </source>
</evidence>
<keyword evidence="1" id="KW-1185">Reference proteome</keyword>
<dbReference type="AlphaFoldDB" id="A0A914H7E6"/>
<organism evidence="1 2">
    <name type="scientific">Globodera rostochiensis</name>
    <name type="common">Golden nematode worm</name>
    <name type="synonym">Heterodera rostochiensis</name>
    <dbReference type="NCBI Taxonomy" id="31243"/>
    <lineage>
        <taxon>Eukaryota</taxon>
        <taxon>Metazoa</taxon>
        <taxon>Ecdysozoa</taxon>
        <taxon>Nematoda</taxon>
        <taxon>Chromadorea</taxon>
        <taxon>Rhabditida</taxon>
        <taxon>Tylenchina</taxon>
        <taxon>Tylenchomorpha</taxon>
        <taxon>Tylenchoidea</taxon>
        <taxon>Heteroderidae</taxon>
        <taxon>Heteroderinae</taxon>
        <taxon>Globodera</taxon>
    </lineage>
</organism>
<dbReference type="WBParaSite" id="Gr19_v10_g14704.t1">
    <property type="protein sequence ID" value="Gr19_v10_g14704.t1"/>
    <property type="gene ID" value="Gr19_v10_g14704"/>
</dbReference>
<accession>A0A914H7E6</accession>